<proteinExistence type="predicted"/>
<comment type="caution">
    <text evidence="2">The sequence shown here is derived from an EMBL/GenBank/DDBJ whole genome shotgun (WGS) entry which is preliminary data.</text>
</comment>
<dbReference type="AlphaFoldDB" id="A0A6M0SAR2"/>
<evidence type="ECO:0000313" key="3">
    <source>
        <dbReference type="Proteomes" id="UP000473574"/>
    </source>
</evidence>
<accession>A0A6M0SAR2</accession>
<name>A0A6M0SAR2_9CYAN</name>
<reference evidence="2 3" key="1">
    <citation type="journal article" date="2020" name="Microb. Ecol.">
        <title>Ecogenomics of the Marine Benthic Filamentous Cyanobacterium Adonisia.</title>
        <authorList>
            <person name="Walter J.M."/>
            <person name="Coutinho F.H."/>
            <person name="Leomil L."/>
            <person name="Hargreaves P.I."/>
            <person name="Campeao M.E."/>
            <person name="Vieira V.V."/>
            <person name="Silva B.S."/>
            <person name="Fistarol G.O."/>
            <person name="Salomon P.S."/>
            <person name="Sawabe T."/>
            <person name="Mino S."/>
            <person name="Hosokawa M."/>
            <person name="Miyashita H."/>
            <person name="Maruyama F."/>
            <person name="van Verk M.C."/>
            <person name="Dutilh B.E."/>
            <person name="Thompson C.C."/>
            <person name="Thompson F.L."/>
        </authorList>
    </citation>
    <scope>NUCLEOTIDE SEQUENCE [LARGE SCALE GENOMIC DNA]</scope>
    <source>
        <strain evidence="2 3">CCMR0082</strain>
    </source>
</reference>
<evidence type="ECO:0000313" key="2">
    <source>
        <dbReference type="EMBL" id="NEZ65567.1"/>
    </source>
</evidence>
<feature type="compositionally biased region" description="Low complexity" evidence="1">
    <location>
        <begin position="74"/>
        <end position="86"/>
    </location>
</feature>
<organism evidence="2 3">
    <name type="scientific">Adonisia turfae CCMR0082</name>
    <dbReference type="NCBI Taxonomy" id="2304604"/>
    <lineage>
        <taxon>Bacteria</taxon>
        <taxon>Bacillati</taxon>
        <taxon>Cyanobacteriota</taxon>
        <taxon>Adonisia</taxon>
        <taxon>Adonisia turfae</taxon>
    </lineage>
</organism>
<sequence length="129" mass="13679">MQVLLIHATLKLLLLEMPNIGCLNSTKRVQDMAGRTADSGQALQRVGGALARRGGGAGGSTGRSPDVWTRRGARQAAQRRLGARAARGANRVVVRNPRTGRRFAVSARGADAARRLLSEGRQTVGRRAG</sequence>
<dbReference type="EMBL" id="QZCE01000002">
    <property type="protein sequence ID" value="NEZ65567.1"/>
    <property type="molecule type" value="Genomic_DNA"/>
</dbReference>
<feature type="region of interest" description="Disordered" evidence="1">
    <location>
        <begin position="48"/>
        <end position="86"/>
    </location>
</feature>
<dbReference type="Proteomes" id="UP000473574">
    <property type="component" value="Unassembled WGS sequence"/>
</dbReference>
<protein>
    <submittedName>
        <fullName evidence="2">Uncharacterized protein</fullName>
    </submittedName>
</protein>
<gene>
    <name evidence="2" type="ORF">D0962_22890</name>
</gene>
<evidence type="ECO:0000256" key="1">
    <source>
        <dbReference type="SAM" id="MobiDB-lite"/>
    </source>
</evidence>